<dbReference type="EMBL" id="QXGD01000519">
    <property type="protein sequence ID" value="KAE9235898.1"/>
    <property type="molecule type" value="Genomic_DNA"/>
</dbReference>
<comment type="caution">
    <text evidence="1">The sequence shown here is derived from an EMBL/GenBank/DDBJ whole genome shotgun (WGS) entry which is preliminary data.</text>
</comment>
<sequence length="97" mass="10314">MNLVFLALDSAHEGSERGEEHDVTEQRGLISYRADNLLGGDMLLGLMLSGDMLLDEDLVRGGDMLLGLMLGGDMLLGLMLGGDMLLDDDLAATCCLA</sequence>
<dbReference type="AlphaFoldDB" id="A0A6A3ZGP1"/>
<proteinExistence type="predicted"/>
<evidence type="ECO:0000313" key="1">
    <source>
        <dbReference type="EMBL" id="KAE9235898.1"/>
    </source>
</evidence>
<name>A0A6A3ZGP1_9STRA</name>
<reference evidence="1 2" key="1">
    <citation type="submission" date="2018-08" db="EMBL/GenBank/DDBJ databases">
        <title>Genomic investigation of the strawberry pathogen Phytophthora fragariae indicates pathogenicity is determined by transcriptional variation in three key races.</title>
        <authorList>
            <person name="Adams T.M."/>
            <person name="Armitage A.D."/>
            <person name="Sobczyk M.K."/>
            <person name="Bates H.J."/>
            <person name="Dunwell J.M."/>
            <person name="Nellist C.F."/>
            <person name="Harrison R.J."/>
        </authorList>
    </citation>
    <scope>NUCLEOTIDE SEQUENCE [LARGE SCALE GENOMIC DNA]</scope>
    <source>
        <strain evidence="1 2">BC-1</strain>
    </source>
</reference>
<evidence type="ECO:0000313" key="2">
    <source>
        <dbReference type="Proteomes" id="UP000440367"/>
    </source>
</evidence>
<gene>
    <name evidence="1" type="ORF">PF002_g11397</name>
</gene>
<organism evidence="1 2">
    <name type="scientific">Phytophthora fragariae</name>
    <dbReference type="NCBI Taxonomy" id="53985"/>
    <lineage>
        <taxon>Eukaryota</taxon>
        <taxon>Sar</taxon>
        <taxon>Stramenopiles</taxon>
        <taxon>Oomycota</taxon>
        <taxon>Peronosporomycetes</taxon>
        <taxon>Peronosporales</taxon>
        <taxon>Peronosporaceae</taxon>
        <taxon>Phytophthora</taxon>
    </lineage>
</organism>
<accession>A0A6A3ZGP1</accession>
<protein>
    <submittedName>
        <fullName evidence="1">Uncharacterized protein</fullName>
    </submittedName>
</protein>
<dbReference type="Proteomes" id="UP000440367">
    <property type="component" value="Unassembled WGS sequence"/>
</dbReference>